<proteinExistence type="predicted"/>
<accession>A0A699QYT2</accession>
<gene>
    <name evidence="2" type="ORF">Tci_848636</name>
</gene>
<comment type="caution">
    <text evidence="2">The sequence shown here is derived from an EMBL/GenBank/DDBJ whole genome shotgun (WGS) entry which is preliminary data.</text>
</comment>
<feature type="region of interest" description="Disordered" evidence="1">
    <location>
        <begin position="1"/>
        <end position="34"/>
    </location>
</feature>
<dbReference type="EMBL" id="BKCJ011057484">
    <property type="protein sequence ID" value="GFC76666.1"/>
    <property type="molecule type" value="Genomic_DNA"/>
</dbReference>
<evidence type="ECO:0000313" key="2">
    <source>
        <dbReference type="EMBL" id="GFC76666.1"/>
    </source>
</evidence>
<dbReference type="AlphaFoldDB" id="A0A699QYT2"/>
<feature type="compositionally biased region" description="Polar residues" evidence="1">
    <location>
        <begin position="25"/>
        <end position="34"/>
    </location>
</feature>
<reference evidence="2" key="1">
    <citation type="journal article" date="2019" name="Sci. Rep.">
        <title>Draft genome of Tanacetum cinerariifolium, the natural source of mosquito coil.</title>
        <authorList>
            <person name="Yamashiro T."/>
            <person name="Shiraishi A."/>
            <person name="Satake H."/>
            <person name="Nakayama K."/>
        </authorList>
    </citation>
    <scope>NUCLEOTIDE SEQUENCE</scope>
</reference>
<sequence>MFDEYLEPPRTERPVPTTQEEPTPINSAGTPLSNTLLKKNHLQSTQPQSSVIADLKFFGSTLDSTELYKHHKTSVASCFRVDTGQEGLPITLSSG</sequence>
<name>A0A699QYT2_TANCI</name>
<organism evidence="2">
    <name type="scientific">Tanacetum cinerariifolium</name>
    <name type="common">Dalmatian daisy</name>
    <name type="synonym">Chrysanthemum cinerariifolium</name>
    <dbReference type="NCBI Taxonomy" id="118510"/>
    <lineage>
        <taxon>Eukaryota</taxon>
        <taxon>Viridiplantae</taxon>
        <taxon>Streptophyta</taxon>
        <taxon>Embryophyta</taxon>
        <taxon>Tracheophyta</taxon>
        <taxon>Spermatophyta</taxon>
        <taxon>Magnoliopsida</taxon>
        <taxon>eudicotyledons</taxon>
        <taxon>Gunneridae</taxon>
        <taxon>Pentapetalae</taxon>
        <taxon>asterids</taxon>
        <taxon>campanulids</taxon>
        <taxon>Asterales</taxon>
        <taxon>Asteraceae</taxon>
        <taxon>Asteroideae</taxon>
        <taxon>Anthemideae</taxon>
        <taxon>Anthemidinae</taxon>
        <taxon>Tanacetum</taxon>
    </lineage>
</organism>
<protein>
    <submittedName>
        <fullName evidence="2">Uncharacterized protein</fullName>
    </submittedName>
</protein>
<feature type="compositionally biased region" description="Low complexity" evidence="1">
    <location>
        <begin position="14"/>
        <end position="24"/>
    </location>
</feature>
<evidence type="ECO:0000256" key="1">
    <source>
        <dbReference type="SAM" id="MobiDB-lite"/>
    </source>
</evidence>